<dbReference type="Proteomes" id="UP000198280">
    <property type="component" value="Unassembled WGS sequence"/>
</dbReference>
<dbReference type="EMBL" id="FZOF01000035">
    <property type="protein sequence ID" value="SNT53217.1"/>
    <property type="molecule type" value="Genomic_DNA"/>
</dbReference>
<gene>
    <name evidence="1" type="ORF">SAMN05216252_1357</name>
</gene>
<evidence type="ECO:0000313" key="1">
    <source>
        <dbReference type="EMBL" id="SNT53217.1"/>
    </source>
</evidence>
<keyword evidence="2" id="KW-1185">Reference proteome</keyword>
<dbReference type="AlphaFoldDB" id="A0A239NE24"/>
<protein>
    <submittedName>
        <fullName evidence="1">Uncharacterized protein</fullName>
    </submittedName>
</protein>
<organism evidence="1 2">
    <name type="scientific">Actinacidiphila glaucinigra</name>
    <dbReference type="NCBI Taxonomy" id="235986"/>
    <lineage>
        <taxon>Bacteria</taxon>
        <taxon>Bacillati</taxon>
        <taxon>Actinomycetota</taxon>
        <taxon>Actinomycetes</taxon>
        <taxon>Kitasatosporales</taxon>
        <taxon>Streptomycetaceae</taxon>
        <taxon>Actinacidiphila</taxon>
    </lineage>
</organism>
<evidence type="ECO:0000313" key="2">
    <source>
        <dbReference type="Proteomes" id="UP000198280"/>
    </source>
</evidence>
<reference evidence="1 2" key="1">
    <citation type="submission" date="2017-06" db="EMBL/GenBank/DDBJ databases">
        <authorList>
            <person name="Kim H.J."/>
            <person name="Triplett B.A."/>
        </authorList>
    </citation>
    <scope>NUCLEOTIDE SEQUENCE [LARGE SCALE GENOMIC DNA]</scope>
    <source>
        <strain evidence="1 2">CGMCC 4.1858</strain>
    </source>
</reference>
<sequence length="90" mass="9446">MRATVSPDIADMPRPGAAGAFACDAIERAVNPDSGDLTSRMKRIGEAGPGHIRRPAVIRSFSVFGKAALWCAIVALARDARAAHFPKGMA</sequence>
<accession>A0A239NE24</accession>
<proteinExistence type="predicted"/>
<name>A0A239NE24_9ACTN</name>